<dbReference type="PANTHER" id="PTHR47053:SF1">
    <property type="entry name" value="MUREIN DD-ENDOPEPTIDASE MEPH-RELATED"/>
    <property type="match status" value="1"/>
</dbReference>
<evidence type="ECO:0000256" key="1">
    <source>
        <dbReference type="ARBA" id="ARBA00007074"/>
    </source>
</evidence>
<dbReference type="Gene3D" id="2.30.30.40">
    <property type="entry name" value="SH3 Domains"/>
    <property type="match status" value="2"/>
</dbReference>
<name>A0A1I7MI30_9MICC</name>
<accession>A0A1I7MI30</accession>
<dbReference type="Pfam" id="PF00877">
    <property type="entry name" value="NLPC_P60"/>
    <property type="match status" value="1"/>
</dbReference>
<evidence type="ECO:0000259" key="5">
    <source>
        <dbReference type="PROSITE" id="PS51781"/>
    </source>
</evidence>
<dbReference type="Pfam" id="PF08239">
    <property type="entry name" value="SH3_3"/>
    <property type="match status" value="2"/>
</dbReference>
<feature type="domain" description="SH3b" evidence="5">
    <location>
        <begin position="131"/>
        <end position="193"/>
    </location>
</feature>
<dbReference type="PROSITE" id="PS51935">
    <property type="entry name" value="NLPC_P60"/>
    <property type="match status" value="1"/>
</dbReference>
<dbReference type="OrthoDB" id="9815778at2"/>
<dbReference type="RefSeq" id="WP_091695161.1">
    <property type="nucleotide sequence ID" value="NZ_FPCG01000002.1"/>
</dbReference>
<organism evidence="7 8">
    <name type="scientific">Micrococcus terreus</name>
    <dbReference type="NCBI Taxonomy" id="574650"/>
    <lineage>
        <taxon>Bacteria</taxon>
        <taxon>Bacillati</taxon>
        <taxon>Actinomycetota</taxon>
        <taxon>Actinomycetes</taxon>
        <taxon>Micrococcales</taxon>
        <taxon>Micrococcaceae</taxon>
        <taxon>Micrococcus</taxon>
    </lineage>
</organism>
<dbReference type="InterPro" id="IPR003646">
    <property type="entry name" value="SH3-like_bac-type"/>
</dbReference>
<proteinExistence type="inferred from homology"/>
<evidence type="ECO:0000256" key="4">
    <source>
        <dbReference type="ARBA" id="ARBA00022807"/>
    </source>
</evidence>
<keyword evidence="4" id="KW-0788">Thiol protease</keyword>
<protein>
    <submittedName>
        <fullName evidence="7">Cell wall-associated hydrolase, NlpC family</fullName>
    </submittedName>
</protein>
<feature type="domain" description="NlpC/P60" evidence="6">
    <location>
        <begin position="209"/>
        <end position="336"/>
    </location>
</feature>
<dbReference type="PROSITE" id="PS51781">
    <property type="entry name" value="SH3B"/>
    <property type="match status" value="2"/>
</dbReference>
<sequence length="336" mass="34791">MSYTTRRQRRIAERTAAKKRMQQRLAAGALSTGVLFGGAVATSTGAVAAPVSVTASPTGTASTTTYLNFRSGPSMSDSVISVLSPGTTVTRTGSASGSWVQVTAAGRTGWVSSYYLTSATSTAPAPSTGTAGTARTTSGLNFRTGPSTSYSVISVLAQGTTVSTTGTKTAYWTQITVNGRTGWVSTAYLTTGSTATAPAPIIRTGSTSSSWKATAASWAINKANDPNVRYVWGGNGPTGYDCSGFTKAAFEAGGQTLPRTSRYQYTSADQIVSLSNIQVGDLVFWSNNGSASGIHHVAIYVGNGKIAHARNPTTGVRITDLYYSPNNMLGTAARYN</sequence>
<dbReference type="InterPro" id="IPR051202">
    <property type="entry name" value="Peptidase_C40"/>
</dbReference>
<dbReference type="GO" id="GO:0008234">
    <property type="term" value="F:cysteine-type peptidase activity"/>
    <property type="evidence" value="ECO:0007669"/>
    <property type="project" value="UniProtKB-KW"/>
</dbReference>
<gene>
    <name evidence="7" type="ORF">SAMN04487966_102412</name>
</gene>
<evidence type="ECO:0000259" key="6">
    <source>
        <dbReference type="PROSITE" id="PS51935"/>
    </source>
</evidence>
<evidence type="ECO:0000256" key="2">
    <source>
        <dbReference type="ARBA" id="ARBA00022670"/>
    </source>
</evidence>
<dbReference type="InterPro" id="IPR000064">
    <property type="entry name" value="NLP_P60_dom"/>
</dbReference>
<evidence type="ECO:0000313" key="7">
    <source>
        <dbReference type="EMBL" id="SFV21549.1"/>
    </source>
</evidence>
<dbReference type="Proteomes" id="UP000198881">
    <property type="component" value="Unassembled WGS sequence"/>
</dbReference>
<dbReference type="SMART" id="SM00287">
    <property type="entry name" value="SH3b"/>
    <property type="match status" value="2"/>
</dbReference>
<dbReference type="Gene3D" id="3.90.1720.10">
    <property type="entry name" value="endopeptidase domain like (from Nostoc punctiforme)"/>
    <property type="match status" value="1"/>
</dbReference>
<dbReference type="STRING" id="574650.SAMN04487966_102412"/>
<dbReference type="PANTHER" id="PTHR47053">
    <property type="entry name" value="MUREIN DD-ENDOPEPTIDASE MEPH-RELATED"/>
    <property type="match status" value="1"/>
</dbReference>
<comment type="similarity">
    <text evidence="1">Belongs to the peptidase C40 family.</text>
</comment>
<dbReference type="SUPFAM" id="SSF54001">
    <property type="entry name" value="Cysteine proteinases"/>
    <property type="match status" value="1"/>
</dbReference>
<feature type="domain" description="SH3b" evidence="5">
    <location>
        <begin position="56"/>
        <end position="120"/>
    </location>
</feature>
<evidence type="ECO:0000256" key="3">
    <source>
        <dbReference type="ARBA" id="ARBA00022801"/>
    </source>
</evidence>
<keyword evidence="2" id="KW-0645">Protease</keyword>
<dbReference type="GO" id="GO:0006508">
    <property type="term" value="P:proteolysis"/>
    <property type="evidence" value="ECO:0007669"/>
    <property type="project" value="UniProtKB-KW"/>
</dbReference>
<dbReference type="AlphaFoldDB" id="A0A1I7MI30"/>
<keyword evidence="3 7" id="KW-0378">Hydrolase</keyword>
<keyword evidence="8" id="KW-1185">Reference proteome</keyword>
<dbReference type="InterPro" id="IPR038765">
    <property type="entry name" value="Papain-like_cys_pep_sf"/>
</dbReference>
<dbReference type="EMBL" id="FPCG01000002">
    <property type="protein sequence ID" value="SFV21549.1"/>
    <property type="molecule type" value="Genomic_DNA"/>
</dbReference>
<reference evidence="7 8" key="1">
    <citation type="submission" date="2016-10" db="EMBL/GenBank/DDBJ databases">
        <authorList>
            <person name="de Groot N.N."/>
        </authorList>
    </citation>
    <scope>NUCLEOTIDE SEQUENCE [LARGE SCALE GENOMIC DNA]</scope>
    <source>
        <strain evidence="7 8">CGMCC 1.7054</strain>
    </source>
</reference>
<evidence type="ECO:0000313" key="8">
    <source>
        <dbReference type="Proteomes" id="UP000198881"/>
    </source>
</evidence>